<dbReference type="InterPro" id="IPR048350">
    <property type="entry name" value="S-Me-THD-like_C"/>
</dbReference>
<evidence type="ECO:0008006" key="5">
    <source>
        <dbReference type="Google" id="ProtNLM"/>
    </source>
</evidence>
<dbReference type="AlphaFoldDB" id="A0A0G1TGI2"/>
<evidence type="ECO:0000259" key="1">
    <source>
        <dbReference type="Pfam" id="PF06032"/>
    </source>
</evidence>
<dbReference type="Gene3D" id="2.40.390.10">
    <property type="entry name" value="CV3147-like"/>
    <property type="match status" value="1"/>
</dbReference>
<evidence type="ECO:0000313" key="3">
    <source>
        <dbReference type="EMBL" id="KKU80927.1"/>
    </source>
</evidence>
<accession>A0A0G1TGI2</accession>
<protein>
    <recommendedName>
        <fullName evidence="5">DUF917 domain-containing protein</fullName>
    </recommendedName>
</protein>
<feature type="domain" description="S-Me-THD N-terminal" evidence="1">
    <location>
        <begin position="8"/>
        <end position="159"/>
    </location>
</feature>
<comment type="caution">
    <text evidence="3">The sequence shown here is derived from an EMBL/GenBank/DDBJ whole genome shotgun (WGS) entry which is preliminary data.</text>
</comment>
<dbReference type="Proteomes" id="UP000034212">
    <property type="component" value="Unassembled WGS sequence"/>
</dbReference>
<evidence type="ECO:0000313" key="4">
    <source>
        <dbReference type="Proteomes" id="UP000034212"/>
    </source>
</evidence>
<proteinExistence type="predicted"/>
<reference evidence="3 4" key="1">
    <citation type="journal article" date="2015" name="Nature">
        <title>rRNA introns, odd ribosomes, and small enigmatic genomes across a large radiation of phyla.</title>
        <authorList>
            <person name="Brown C.T."/>
            <person name="Hug L.A."/>
            <person name="Thomas B.C."/>
            <person name="Sharon I."/>
            <person name="Castelle C.J."/>
            <person name="Singh A."/>
            <person name="Wilkins M.J."/>
            <person name="Williams K.H."/>
            <person name="Banfield J.F."/>
        </authorList>
    </citation>
    <scope>NUCLEOTIDE SEQUENCE [LARGE SCALE GENOMIC DNA]</scope>
</reference>
<name>A0A0G1TGI2_9BACT</name>
<dbReference type="Pfam" id="PF06032">
    <property type="entry name" value="S-Me-THD_N"/>
    <property type="match status" value="1"/>
</dbReference>
<evidence type="ECO:0000259" key="2">
    <source>
        <dbReference type="Pfam" id="PF20906"/>
    </source>
</evidence>
<feature type="domain" description="S-Me-THD-like C-terminal" evidence="2">
    <location>
        <begin position="169"/>
        <end position="338"/>
    </location>
</feature>
<sequence>MKTLTQANIDILLTGALFYGTGGGGNPERAKQIMRSIAKNKALPSLISSSELPSGAICITGFPVGGLKSDKIPLNVFNKMLKYYRNILKKKISAIVPVEIGPLSLAVSLQLASSLRLPLVDADIVGGRSSPEVFLETITLFSIPRTPLVVFNAQGAYKTLTRTSSYQDEERFLRSFAADSGGFAYVFGYPLSKKSILVSVTPGTVSQAIRVGRMIQEGLLASNLKNIGAEKIYQGTVGAIEPITQQGFASKFIDMQNGRQTARLFAKNENIILWINKKVALTCPDLLVLVNNAYVPIFNENLRIGMPVIVLGIKSVPLWRTQKGKWLFSPKTFGFPFQPVLL</sequence>
<dbReference type="SUPFAM" id="SSF160991">
    <property type="entry name" value="CV3147-like"/>
    <property type="match status" value="1"/>
</dbReference>
<dbReference type="EMBL" id="LCOQ01000006">
    <property type="protein sequence ID" value="KKU80927.1"/>
    <property type="molecule type" value="Genomic_DNA"/>
</dbReference>
<gene>
    <name evidence="3" type="ORF">UY08_C0006G0023</name>
</gene>
<dbReference type="InterPro" id="IPR010318">
    <property type="entry name" value="S-Me-THD_N"/>
</dbReference>
<organism evidence="3 4">
    <name type="scientific">Candidatus Gottesmanbacteria bacterium GW2011_GWA1_47_8</name>
    <dbReference type="NCBI Taxonomy" id="1618438"/>
    <lineage>
        <taxon>Bacteria</taxon>
        <taxon>Candidatus Gottesmaniibacteriota</taxon>
    </lineage>
</organism>
<dbReference type="Pfam" id="PF20906">
    <property type="entry name" value="S-Me-THD_C"/>
    <property type="match status" value="1"/>
</dbReference>
<dbReference type="Gene3D" id="3.40.1610.10">
    <property type="entry name" value="CV3147-like domain"/>
    <property type="match status" value="1"/>
</dbReference>
<dbReference type="InterPro" id="IPR027479">
    <property type="entry name" value="S-Me-THD_N_sf"/>
</dbReference>
<dbReference type="InterPro" id="IPR024071">
    <property type="entry name" value="S-Me-THD_C_sf"/>
</dbReference>